<evidence type="ECO:0000256" key="1">
    <source>
        <dbReference type="SAM" id="MobiDB-lite"/>
    </source>
</evidence>
<dbReference type="KEGG" id="tpal:117647846"/>
<protein>
    <submittedName>
        <fullName evidence="3">Pollen-specific leucine-rich repeat extensin-like protein 2</fullName>
    </submittedName>
</protein>
<organism evidence="3">
    <name type="scientific">Thrips palmi</name>
    <name type="common">Melon thrips</name>
    <dbReference type="NCBI Taxonomy" id="161013"/>
    <lineage>
        <taxon>Eukaryota</taxon>
        <taxon>Metazoa</taxon>
        <taxon>Ecdysozoa</taxon>
        <taxon>Arthropoda</taxon>
        <taxon>Hexapoda</taxon>
        <taxon>Insecta</taxon>
        <taxon>Pterygota</taxon>
        <taxon>Neoptera</taxon>
        <taxon>Paraneoptera</taxon>
        <taxon>Thysanoptera</taxon>
        <taxon>Terebrantia</taxon>
        <taxon>Thripoidea</taxon>
        <taxon>Thripidae</taxon>
        <taxon>Thrips</taxon>
    </lineage>
</organism>
<dbReference type="Proteomes" id="UP000515158">
    <property type="component" value="Unplaced"/>
</dbReference>
<feature type="compositionally biased region" description="Polar residues" evidence="1">
    <location>
        <begin position="138"/>
        <end position="152"/>
    </location>
</feature>
<feature type="compositionally biased region" description="Pro residues" evidence="1">
    <location>
        <begin position="71"/>
        <end position="104"/>
    </location>
</feature>
<feature type="region of interest" description="Disordered" evidence="1">
    <location>
        <begin position="49"/>
        <end position="160"/>
    </location>
</feature>
<reference evidence="3" key="1">
    <citation type="submission" date="2025-08" db="UniProtKB">
        <authorList>
            <consortium name="RefSeq"/>
        </authorList>
    </citation>
    <scope>IDENTIFICATION</scope>
    <source>
        <tissue evidence="3">Total insect</tissue>
    </source>
</reference>
<proteinExistence type="predicted"/>
<dbReference type="AlphaFoldDB" id="A0A6P8ZQE4"/>
<gene>
    <name evidence="3" type="primary">LOC117647846</name>
</gene>
<sequence>MSRWRPIREMWKGRALDAERNSCSSTDDDNDHPMDVDVIDLDVLAEDLFMSSSSSSEEEEIESRKSAPEPSAVPLPPGQWLPPLPAESPPSPPPLPAGSPPPLSPLHAEPVQPLLPELPLRLGTPRVEPCEDPEKENSQQAGPSRPTPTSATVEDEGVPTPWLWSNAADPLGLFGPVPAASLRGVAARVSQSAARGRRDGVVQPVHDDHVPARKRITPLRPPTLRVASLHAAPPEAVTSEPAFPAPVRRRVAHVQPTTSRDEQITPSAPVLRDITPVQPPRDVQPTARVTAQRVNAPVRAPVRAPVQPPRGAHRGVHMRGGMFRGAHHRGGIRTRGGLPSVLNRLGPHPGSMPMIEGGTMACPYPHLWPSSEWPLYFTVRGPRPGSYWSWRGPVE</sequence>
<feature type="compositionally biased region" description="Low complexity" evidence="1">
    <location>
        <begin position="110"/>
        <end position="125"/>
    </location>
</feature>
<dbReference type="InParanoid" id="A0A6P8ZQE4"/>
<evidence type="ECO:0000313" key="3">
    <source>
        <dbReference type="RefSeq" id="XP_034245709.1"/>
    </source>
</evidence>
<evidence type="ECO:0000313" key="2">
    <source>
        <dbReference type="Proteomes" id="UP000515158"/>
    </source>
</evidence>
<name>A0A6P8ZQE4_THRPL</name>
<feature type="compositionally biased region" description="Basic and acidic residues" evidence="1">
    <location>
        <begin position="1"/>
        <end position="20"/>
    </location>
</feature>
<accession>A0A6P8ZQE4</accession>
<keyword evidence="2" id="KW-1185">Reference proteome</keyword>
<dbReference type="GeneID" id="117647846"/>
<dbReference type="RefSeq" id="XP_034245709.1">
    <property type="nucleotide sequence ID" value="XM_034389818.1"/>
</dbReference>
<feature type="region of interest" description="Disordered" evidence="1">
    <location>
        <begin position="1"/>
        <end position="35"/>
    </location>
</feature>